<gene>
    <name evidence="4" type="ORF">E3T49_02410</name>
</gene>
<dbReference type="Pfam" id="PF12836">
    <property type="entry name" value="HHH_3"/>
    <property type="match status" value="1"/>
</dbReference>
<name>A0A4Y8JXV9_9MICO</name>
<dbReference type="GO" id="GO:0015627">
    <property type="term" value="C:type II protein secretion system complex"/>
    <property type="evidence" value="ECO:0007669"/>
    <property type="project" value="TreeGrafter"/>
</dbReference>
<dbReference type="OrthoDB" id="9758724at2"/>
<proteinExistence type="predicted"/>
<keyword evidence="4" id="KW-0238">DNA-binding</keyword>
<evidence type="ECO:0000259" key="3">
    <source>
        <dbReference type="SMART" id="SM00278"/>
    </source>
</evidence>
<keyword evidence="5" id="KW-1185">Reference proteome</keyword>
<feature type="region of interest" description="Disordered" evidence="1">
    <location>
        <begin position="55"/>
        <end position="84"/>
    </location>
</feature>
<evidence type="ECO:0000313" key="5">
    <source>
        <dbReference type="Proteomes" id="UP000297472"/>
    </source>
</evidence>
<dbReference type="RefSeq" id="WP_134423143.1">
    <property type="nucleotide sequence ID" value="NZ_SOHA01000005.1"/>
</dbReference>
<dbReference type="Pfam" id="PF10531">
    <property type="entry name" value="SLBB"/>
    <property type="match status" value="1"/>
</dbReference>
<feature type="domain" description="Helix-hairpin-helix DNA-binding motif class 1" evidence="3">
    <location>
        <begin position="215"/>
        <end position="234"/>
    </location>
</feature>
<organism evidence="4 5">
    <name type="scientific">Cryobacterium cryoconiti</name>
    <dbReference type="NCBI Taxonomy" id="1259239"/>
    <lineage>
        <taxon>Bacteria</taxon>
        <taxon>Bacillati</taxon>
        <taxon>Actinomycetota</taxon>
        <taxon>Actinomycetes</taxon>
        <taxon>Micrococcales</taxon>
        <taxon>Microbacteriaceae</taxon>
        <taxon>Cryobacterium</taxon>
    </lineage>
</organism>
<dbReference type="GO" id="GO:0003677">
    <property type="term" value="F:DNA binding"/>
    <property type="evidence" value="ECO:0007669"/>
    <property type="project" value="UniProtKB-KW"/>
</dbReference>
<dbReference type="InterPro" id="IPR019554">
    <property type="entry name" value="Soluble_ligand-bd"/>
</dbReference>
<dbReference type="GO" id="GO:0006281">
    <property type="term" value="P:DNA repair"/>
    <property type="evidence" value="ECO:0007669"/>
    <property type="project" value="InterPro"/>
</dbReference>
<accession>A0A4Y8JXV9</accession>
<dbReference type="InterPro" id="IPR051675">
    <property type="entry name" value="Endo/Exo/Phosphatase_dom_1"/>
</dbReference>
<keyword evidence="2" id="KW-1133">Transmembrane helix</keyword>
<dbReference type="InterPro" id="IPR010994">
    <property type="entry name" value="RuvA_2-like"/>
</dbReference>
<dbReference type="Gene3D" id="3.10.560.10">
    <property type="entry name" value="Outer membrane lipoprotein wza domain like"/>
    <property type="match status" value="1"/>
</dbReference>
<dbReference type="PANTHER" id="PTHR21180:SF32">
    <property type="entry name" value="ENDONUCLEASE_EXONUCLEASE_PHOSPHATASE FAMILY DOMAIN-CONTAINING PROTEIN 1"/>
    <property type="match status" value="1"/>
</dbReference>
<evidence type="ECO:0000313" key="4">
    <source>
        <dbReference type="EMBL" id="TFD33163.1"/>
    </source>
</evidence>
<protein>
    <submittedName>
        <fullName evidence="4">ComEA family DNA-binding protein</fullName>
    </submittedName>
</protein>
<feature type="transmembrane region" description="Helical" evidence="2">
    <location>
        <begin position="27"/>
        <end position="50"/>
    </location>
</feature>
<dbReference type="Gene3D" id="1.10.150.280">
    <property type="entry name" value="AF1531-like domain"/>
    <property type="match status" value="1"/>
</dbReference>
<dbReference type="GO" id="GO:0015628">
    <property type="term" value="P:protein secretion by the type II secretion system"/>
    <property type="evidence" value="ECO:0007669"/>
    <property type="project" value="TreeGrafter"/>
</dbReference>
<dbReference type="EMBL" id="SOHA01000005">
    <property type="protein sequence ID" value="TFD33163.1"/>
    <property type="molecule type" value="Genomic_DNA"/>
</dbReference>
<evidence type="ECO:0000256" key="1">
    <source>
        <dbReference type="SAM" id="MobiDB-lite"/>
    </source>
</evidence>
<dbReference type="InterPro" id="IPR004509">
    <property type="entry name" value="Competence_ComEA_HhH"/>
</dbReference>
<dbReference type="Proteomes" id="UP000297472">
    <property type="component" value="Unassembled WGS sequence"/>
</dbReference>
<reference evidence="4 5" key="1">
    <citation type="submission" date="2019-03" db="EMBL/GenBank/DDBJ databases">
        <title>Genomics of glacier-inhabiting Cryobacterium strains.</title>
        <authorList>
            <person name="Liu Q."/>
            <person name="Xin Y.-H."/>
        </authorList>
    </citation>
    <scope>NUCLEOTIDE SEQUENCE [LARGE SCALE GENOMIC DNA]</scope>
    <source>
        <strain evidence="4 5">TMT1-51</strain>
    </source>
</reference>
<dbReference type="SUPFAM" id="SSF47781">
    <property type="entry name" value="RuvA domain 2-like"/>
    <property type="match status" value="1"/>
</dbReference>
<comment type="caution">
    <text evidence="4">The sequence shown here is derived from an EMBL/GenBank/DDBJ whole genome shotgun (WGS) entry which is preliminary data.</text>
</comment>
<sequence>MEPDPVVAALDRLAPGARGRAPVRMRIGVGAAVLLLILALAAAVVVSAVGQQSGHRIVAPSDTGEGQSGGAERDADAGGPSDSLASPESAAIIFVHVLGAVRRPGLFELSTGARVMDAVAAAGGLTETADPSGANLARKLTDGEQLYLPQVGELPPGPPAGAGSGGGAAAGGAATLVNLNTATLADLDTLPRIGPAMAQRILDYREANGPFASVDDLRNVTGIGEKTFEGLSTLVTV</sequence>
<keyword evidence="2" id="KW-0472">Membrane</keyword>
<feature type="domain" description="Helix-hairpin-helix DNA-binding motif class 1" evidence="3">
    <location>
        <begin position="185"/>
        <end position="204"/>
    </location>
</feature>
<dbReference type="AlphaFoldDB" id="A0A4Y8JXV9"/>
<evidence type="ECO:0000256" key="2">
    <source>
        <dbReference type="SAM" id="Phobius"/>
    </source>
</evidence>
<keyword evidence="2" id="KW-0812">Transmembrane</keyword>
<dbReference type="NCBIfam" id="TIGR00426">
    <property type="entry name" value="competence protein ComEA helix-hairpin-helix repeat region"/>
    <property type="match status" value="1"/>
</dbReference>
<dbReference type="PANTHER" id="PTHR21180">
    <property type="entry name" value="ENDONUCLEASE/EXONUCLEASE/PHOSPHATASE FAMILY DOMAIN-CONTAINING PROTEIN 1"/>
    <property type="match status" value="1"/>
</dbReference>
<dbReference type="SMART" id="SM00278">
    <property type="entry name" value="HhH1"/>
    <property type="match status" value="2"/>
</dbReference>
<dbReference type="InterPro" id="IPR003583">
    <property type="entry name" value="Hlx-hairpin-Hlx_DNA-bd_motif"/>
</dbReference>